<dbReference type="AlphaFoldDB" id="A0ABC8KDQ1"/>
<gene>
    <name evidence="2" type="ORF">ERUC_LOCUS21777</name>
</gene>
<protein>
    <recommendedName>
        <fullName evidence="1">Peptidase C1A papain C-terminal domain-containing protein</fullName>
    </recommendedName>
</protein>
<keyword evidence="3" id="KW-1185">Reference proteome</keyword>
<dbReference type="Gene3D" id="3.90.70.10">
    <property type="entry name" value="Cysteine proteinases"/>
    <property type="match status" value="1"/>
</dbReference>
<name>A0ABC8KDQ1_ERUVS</name>
<dbReference type="EMBL" id="CAKOAT010215154">
    <property type="protein sequence ID" value="CAH8356022.1"/>
    <property type="molecule type" value="Genomic_DNA"/>
</dbReference>
<dbReference type="SUPFAM" id="SSF54001">
    <property type="entry name" value="Cysteine proteinases"/>
    <property type="match status" value="1"/>
</dbReference>
<sequence length="379" mass="42851">MSNKLMCDRIMPCKSRGYGGFGLSAHITDHCNLVLKFPAGTNSTWDMIWPSLLRDLPNYVLNPLRKNGLCRARRHHLSLLLTPEQLEEASSTSPIGSYKLSYDGIAVVLLVWLTAHPTVSDHLKLASWKKAGGRVRNQLRHLLCWAYTSTDLVSAIRVIRKLDKKYIPLCPWFLCDSVNPELLDTDPDAKKGHVCYGSMTEEALRYIEKDGVPREIRDHRVFDCRKYAPSAKNKKYSIDSVRTFANLAEALDHLHIQPVGASLLTCRHLWRKSMKGNIYYGPLSPNSQVMGYHGVMIVAVEDYKGEWVALCKLSNGRKVGDGGYIRVSLRVMFMVLSAEGEDGEHIRDDPSPQHLLSNFVCPIIRKRRVKVKALCLSLH</sequence>
<dbReference type="InterPro" id="IPR000668">
    <property type="entry name" value="Peptidase_C1A_C"/>
</dbReference>
<dbReference type="Pfam" id="PF00112">
    <property type="entry name" value="Peptidase_C1"/>
    <property type="match status" value="1"/>
</dbReference>
<dbReference type="InterPro" id="IPR038765">
    <property type="entry name" value="Papain-like_cys_pep_sf"/>
</dbReference>
<evidence type="ECO:0000313" key="2">
    <source>
        <dbReference type="EMBL" id="CAH8356022.1"/>
    </source>
</evidence>
<feature type="domain" description="Peptidase C1A papain C-terminal" evidence="1">
    <location>
        <begin position="133"/>
        <end position="328"/>
    </location>
</feature>
<reference evidence="2 3" key="1">
    <citation type="submission" date="2022-03" db="EMBL/GenBank/DDBJ databases">
        <authorList>
            <person name="Macdonald S."/>
            <person name="Ahmed S."/>
            <person name="Newling K."/>
        </authorList>
    </citation>
    <scope>NUCLEOTIDE SEQUENCE [LARGE SCALE GENOMIC DNA]</scope>
</reference>
<evidence type="ECO:0000313" key="3">
    <source>
        <dbReference type="Proteomes" id="UP001642260"/>
    </source>
</evidence>
<comment type="caution">
    <text evidence="2">The sequence shown here is derived from an EMBL/GenBank/DDBJ whole genome shotgun (WGS) entry which is preliminary data.</text>
</comment>
<evidence type="ECO:0000259" key="1">
    <source>
        <dbReference type="Pfam" id="PF00112"/>
    </source>
</evidence>
<dbReference type="CDD" id="cd02619">
    <property type="entry name" value="Peptidase_C1"/>
    <property type="match status" value="1"/>
</dbReference>
<dbReference type="Proteomes" id="UP001642260">
    <property type="component" value="Unassembled WGS sequence"/>
</dbReference>
<organism evidence="2 3">
    <name type="scientific">Eruca vesicaria subsp. sativa</name>
    <name type="common">Garden rocket</name>
    <name type="synonym">Eruca sativa</name>
    <dbReference type="NCBI Taxonomy" id="29727"/>
    <lineage>
        <taxon>Eukaryota</taxon>
        <taxon>Viridiplantae</taxon>
        <taxon>Streptophyta</taxon>
        <taxon>Embryophyta</taxon>
        <taxon>Tracheophyta</taxon>
        <taxon>Spermatophyta</taxon>
        <taxon>Magnoliopsida</taxon>
        <taxon>eudicotyledons</taxon>
        <taxon>Gunneridae</taxon>
        <taxon>Pentapetalae</taxon>
        <taxon>rosids</taxon>
        <taxon>malvids</taxon>
        <taxon>Brassicales</taxon>
        <taxon>Brassicaceae</taxon>
        <taxon>Brassiceae</taxon>
        <taxon>Eruca</taxon>
    </lineage>
</organism>
<accession>A0ABC8KDQ1</accession>
<proteinExistence type="predicted"/>